<reference evidence="1 3" key="1">
    <citation type="submission" date="2019-07" db="EMBL/GenBank/DDBJ databases">
        <title>Genome sequencing of Bacteroides dorei iSURF_12.</title>
        <authorList>
            <person name="Sevigny J.L."/>
            <person name="Ruoff K.L."/>
            <person name="Price C.E."/>
            <person name="Valls R.A."/>
            <person name="O'Toole G.A."/>
        </authorList>
    </citation>
    <scope>NUCLEOTIDE SEQUENCE [LARGE SCALE GENOMIC DNA]</scope>
    <source>
        <strain evidence="1 3">ANK132K_1B</strain>
    </source>
</reference>
<evidence type="ECO:0000313" key="3">
    <source>
        <dbReference type="Proteomes" id="UP000315833"/>
    </source>
</evidence>
<protein>
    <submittedName>
        <fullName evidence="1">Uncharacterized protein</fullName>
    </submittedName>
</protein>
<dbReference type="Proteomes" id="UP000315833">
    <property type="component" value="Unassembled WGS sequence"/>
</dbReference>
<organism evidence="1 3">
    <name type="scientific">Phocaeicola dorei</name>
    <dbReference type="NCBI Taxonomy" id="357276"/>
    <lineage>
        <taxon>Bacteria</taxon>
        <taxon>Pseudomonadati</taxon>
        <taxon>Bacteroidota</taxon>
        <taxon>Bacteroidia</taxon>
        <taxon>Bacteroidales</taxon>
        <taxon>Bacteroidaceae</taxon>
        <taxon>Phocaeicola</taxon>
    </lineage>
</organism>
<dbReference type="RefSeq" id="WP_100262911.1">
    <property type="nucleotide sequence ID" value="NZ_VOIF01000019.1"/>
</dbReference>
<evidence type="ECO:0000313" key="2">
    <source>
        <dbReference type="EMBL" id="WHX09819.1"/>
    </source>
</evidence>
<dbReference type="EMBL" id="VOIF01000019">
    <property type="protein sequence ID" value="TWV68881.1"/>
    <property type="molecule type" value="Genomic_DNA"/>
</dbReference>
<dbReference type="AlphaFoldDB" id="A0A5C6KYW9"/>
<dbReference type="EMBL" id="CP126056">
    <property type="protein sequence ID" value="WHX09819.1"/>
    <property type="molecule type" value="Genomic_DNA"/>
</dbReference>
<evidence type="ECO:0000313" key="1">
    <source>
        <dbReference type="EMBL" id="TWV68881.1"/>
    </source>
</evidence>
<name>A0A5C6KYW9_9BACT</name>
<proteinExistence type="predicted"/>
<dbReference type="Proteomes" id="UP001177934">
    <property type="component" value="Chromosome"/>
</dbReference>
<accession>A0A5C6KYW9</accession>
<gene>
    <name evidence="1" type="ORF">FSA04_15370</name>
    <name evidence="2" type="ORF">QNN11_21860</name>
</gene>
<sequence>MMNQYRLYTIREWELAQPEGVSFSRFFLTDHSGEVRKVTGAIRVLKRKLVNGVMCRIPTNRRVFWDGYGHCYAGTHNIRKRDYDIPLKAGGEAGLSEKNATL</sequence>
<reference evidence="2" key="2">
    <citation type="journal article" date="2023" name="Nat. Commun.">
        <title>Identification of a novel Human Milk Oligosaccharides utilization cluster in the infant gut commensal Bacteroides dorei.</title>
        <authorList>
            <person name="Kijner S."/>
            <person name="Ennis D."/>
            <person name="Shmorak S."/>
            <person name="Florentin A."/>
            <person name="Yassour M."/>
        </authorList>
    </citation>
    <scope>NUCLEOTIDE SEQUENCE</scope>
    <source>
        <strain evidence="2">2</strain>
    </source>
</reference>